<dbReference type="PANTHER" id="PTHR36440">
    <property type="entry name" value="PUTATIVE (AFU_ORTHOLOGUE AFUA_8G07350)-RELATED"/>
    <property type="match status" value="1"/>
</dbReference>
<evidence type="ECO:0000313" key="3">
    <source>
        <dbReference type="Proteomes" id="UP001500483"/>
    </source>
</evidence>
<accession>A0ABP6RTS1</accession>
<dbReference type="Gene3D" id="2.60.120.10">
    <property type="entry name" value="Jelly Rolls"/>
    <property type="match status" value="2"/>
</dbReference>
<feature type="domain" description="Cupin type-2" evidence="1">
    <location>
        <begin position="65"/>
        <end position="114"/>
    </location>
</feature>
<dbReference type="EMBL" id="BAAAYK010000038">
    <property type="protein sequence ID" value="GAA3356523.1"/>
    <property type="molecule type" value="Genomic_DNA"/>
</dbReference>
<evidence type="ECO:0000259" key="1">
    <source>
        <dbReference type="Pfam" id="PF07883"/>
    </source>
</evidence>
<dbReference type="InterPro" id="IPR011051">
    <property type="entry name" value="RmlC_Cupin_sf"/>
</dbReference>
<name>A0ABP6RTS1_9PSEU</name>
<dbReference type="InterPro" id="IPR014710">
    <property type="entry name" value="RmlC-like_jellyroll"/>
</dbReference>
<dbReference type="InterPro" id="IPR013096">
    <property type="entry name" value="Cupin_2"/>
</dbReference>
<comment type="caution">
    <text evidence="2">The sequence shown here is derived from an EMBL/GenBank/DDBJ whole genome shotgun (WGS) entry which is preliminary data.</text>
</comment>
<keyword evidence="3" id="KW-1185">Reference proteome</keyword>
<gene>
    <name evidence="2" type="ORF">GCM10020366_20880</name>
</gene>
<organism evidence="2 3">
    <name type="scientific">Saccharopolyspora gregorii</name>
    <dbReference type="NCBI Taxonomy" id="33914"/>
    <lineage>
        <taxon>Bacteria</taxon>
        <taxon>Bacillati</taxon>
        <taxon>Actinomycetota</taxon>
        <taxon>Actinomycetes</taxon>
        <taxon>Pseudonocardiales</taxon>
        <taxon>Pseudonocardiaceae</taxon>
        <taxon>Saccharopolyspora</taxon>
    </lineage>
</organism>
<dbReference type="Pfam" id="PF07883">
    <property type="entry name" value="Cupin_2"/>
    <property type="match status" value="2"/>
</dbReference>
<protein>
    <submittedName>
        <fullName evidence="2">Cupin domain-containing protein</fullName>
    </submittedName>
</protein>
<evidence type="ECO:0000313" key="2">
    <source>
        <dbReference type="EMBL" id="GAA3356523.1"/>
    </source>
</evidence>
<dbReference type="RefSeq" id="WP_258348177.1">
    <property type="nucleotide sequence ID" value="NZ_BAAAYK010000038.1"/>
</dbReference>
<dbReference type="SUPFAM" id="SSF51182">
    <property type="entry name" value="RmlC-like cupins"/>
    <property type="match status" value="1"/>
</dbReference>
<feature type="domain" description="Cupin type-2" evidence="1">
    <location>
        <begin position="238"/>
        <end position="287"/>
    </location>
</feature>
<dbReference type="PANTHER" id="PTHR36440:SF1">
    <property type="entry name" value="PUTATIVE (AFU_ORTHOLOGUE AFUA_8G07350)-RELATED"/>
    <property type="match status" value="1"/>
</dbReference>
<dbReference type="CDD" id="cd02215">
    <property type="entry name" value="cupin_QDO_N_C"/>
    <property type="match status" value="2"/>
</dbReference>
<sequence length="354" mass="38658">MTHDVEAVHDLAPVVDRLPGEPVPYYLASGEGRRYELDGVLWTVIARAADTGGLFDAAYVSGGRGAEVPWHAHAVEQRSFYVFDGSVQVWLGERSRVLTRGDSLHVPPGTPLALRMLAHVTRLLTWAAPGGSLELVERLGTPVRRHVHSGRAEATTSAPQRAEAGAPLGITFPDAARTDALDEWDAELPQGVRPYFLRLGEGDRRETGESLNTYLTRGANTGGRYFAIDTLGSRSEYFVRHFHRLHTENFLCVSGRVRLHVNGREVLLTEGDFVHAPAGTIHTFAFEAHNTRMLGILTPDVFEPFFDLTGRPTELHVHPELPADLAVDPARLAATDLDLVVVGPPPARGRTIGG</sequence>
<proteinExistence type="predicted"/>
<reference evidence="3" key="1">
    <citation type="journal article" date="2019" name="Int. J. Syst. Evol. Microbiol.">
        <title>The Global Catalogue of Microorganisms (GCM) 10K type strain sequencing project: providing services to taxonomists for standard genome sequencing and annotation.</title>
        <authorList>
            <consortium name="The Broad Institute Genomics Platform"/>
            <consortium name="The Broad Institute Genome Sequencing Center for Infectious Disease"/>
            <person name="Wu L."/>
            <person name="Ma J."/>
        </authorList>
    </citation>
    <scope>NUCLEOTIDE SEQUENCE [LARGE SCALE GENOMIC DNA]</scope>
    <source>
        <strain evidence="3">JCM 9687</strain>
    </source>
</reference>
<dbReference type="Proteomes" id="UP001500483">
    <property type="component" value="Unassembled WGS sequence"/>
</dbReference>
<dbReference type="InterPro" id="IPR053146">
    <property type="entry name" value="QDO-like"/>
</dbReference>